<keyword evidence="3 10" id="KW-0812">Transmembrane</keyword>
<comment type="similarity">
    <text evidence="10">Belongs to the PetL family.</text>
</comment>
<evidence type="ECO:0000256" key="8">
    <source>
        <dbReference type="ARBA" id="ARBA00025197"/>
    </source>
</evidence>
<evidence type="ECO:0000256" key="10">
    <source>
        <dbReference type="HAMAP-Rule" id="MF_00433"/>
    </source>
</evidence>
<dbReference type="HAMAP" id="MF_00433">
    <property type="entry name" value="Cytb6_f_PetL"/>
    <property type="match status" value="1"/>
</dbReference>
<gene>
    <name evidence="10" type="primary">petL</name>
    <name evidence="11" type="ORF">ENR64_12745</name>
</gene>
<evidence type="ECO:0000256" key="5">
    <source>
        <dbReference type="ARBA" id="ARBA00022989"/>
    </source>
</evidence>
<comment type="subunit">
    <text evidence="9 10">The 4 large subunits of the cytochrome b6-f complex are cytochrome b6, subunit IV (17 kDa polypeptide, PetD), cytochrome f and the Rieske protein, while the 4 small subunits are PetG, PetL, PetM and PetN. The complex functions as a dimer.</text>
</comment>
<evidence type="ECO:0000256" key="1">
    <source>
        <dbReference type="ARBA" id="ARBA00004167"/>
    </source>
</evidence>
<evidence type="ECO:0000256" key="9">
    <source>
        <dbReference type="ARBA" id="ARBA00025834"/>
    </source>
</evidence>
<dbReference type="AlphaFoldDB" id="A0A7C3PP64"/>
<proteinExistence type="inferred from homology"/>
<keyword evidence="7 10" id="KW-0472">Membrane</keyword>
<keyword evidence="2 10" id="KW-0813">Transport</keyword>
<dbReference type="GO" id="GO:0009055">
    <property type="term" value="F:electron transfer activity"/>
    <property type="evidence" value="ECO:0007669"/>
    <property type="project" value="InterPro"/>
</dbReference>
<feature type="transmembrane region" description="Helical" evidence="10">
    <location>
        <begin position="6"/>
        <end position="25"/>
    </location>
</feature>
<keyword evidence="6 10" id="KW-0793">Thylakoid</keyword>
<comment type="caution">
    <text evidence="11">The sequence shown here is derived from an EMBL/GenBank/DDBJ whole genome shotgun (WGS) entry which is preliminary data.</text>
</comment>
<accession>A0A7C3PP64</accession>
<evidence type="ECO:0000256" key="3">
    <source>
        <dbReference type="ARBA" id="ARBA00022692"/>
    </source>
</evidence>
<dbReference type="GO" id="GO:0015979">
    <property type="term" value="P:photosynthesis"/>
    <property type="evidence" value="ECO:0007669"/>
    <property type="project" value="UniProtKB-KW"/>
</dbReference>
<dbReference type="GO" id="GO:0031676">
    <property type="term" value="C:plasma membrane-derived thylakoid membrane"/>
    <property type="evidence" value="ECO:0007669"/>
    <property type="project" value="UniProtKB-SubCell"/>
</dbReference>
<keyword evidence="4 10" id="KW-0249">Electron transport</keyword>
<sequence>MAAVVSYVFGLGAAFGLAIGLYFGLRSIKLI</sequence>
<evidence type="ECO:0000256" key="7">
    <source>
        <dbReference type="ARBA" id="ARBA00023136"/>
    </source>
</evidence>
<organism evidence="11">
    <name type="scientific">Oscillatoriales cyanobacterium SpSt-418</name>
    <dbReference type="NCBI Taxonomy" id="2282169"/>
    <lineage>
        <taxon>Bacteria</taxon>
        <taxon>Bacillati</taxon>
        <taxon>Cyanobacteriota</taxon>
        <taxon>Cyanophyceae</taxon>
        <taxon>Oscillatoriophycideae</taxon>
        <taxon>Oscillatoriales</taxon>
    </lineage>
</organism>
<dbReference type="EMBL" id="DSRU01000183">
    <property type="protein sequence ID" value="HFM98597.1"/>
    <property type="molecule type" value="Genomic_DNA"/>
</dbReference>
<dbReference type="Pfam" id="PF05115">
    <property type="entry name" value="PetL"/>
    <property type="match status" value="1"/>
</dbReference>
<dbReference type="InterPro" id="IPR007802">
    <property type="entry name" value="Cyt_b6/f_cplx_su6"/>
</dbReference>
<comment type="subcellular location">
    <subcellularLocation>
        <location evidence="10">Cellular thylakoid membrane</location>
        <topology evidence="10">Single-pass membrane protein</topology>
    </subcellularLocation>
    <subcellularLocation>
        <location evidence="1">Membrane</location>
        <topology evidence="1">Single-pass membrane protein</topology>
    </subcellularLocation>
</comment>
<keyword evidence="5 10" id="KW-1133">Transmembrane helix</keyword>
<reference evidence="11" key="1">
    <citation type="journal article" date="2020" name="mSystems">
        <title>Genome- and Community-Level Interaction Insights into Carbon Utilization and Element Cycling Functions of Hydrothermarchaeota in Hydrothermal Sediment.</title>
        <authorList>
            <person name="Zhou Z."/>
            <person name="Liu Y."/>
            <person name="Xu W."/>
            <person name="Pan J."/>
            <person name="Luo Z.H."/>
            <person name="Li M."/>
        </authorList>
    </citation>
    <scope>NUCLEOTIDE SEQUENCE [LARGE SCALE GENOMIC DNA]</scope>
    <source>
        <strain evidence="11">SpSt-418</strain>
    </source>
</reference>
<dbReference type="GO" id="GO:0009512">
    <property type="term" value="C:cytochrome b6f complex"/>
    <property type="evidence" value="ECO:0007669"/>
    <property type="project" value="InterPro"/>
</dbReference>
<keyword evidence="10" id="KW-0602">Photosynthesis</keyword>
<evidence type="ECO:0000256" key="4">
    <source>
        <dbReference type="ARBA" id="ARBA00022982"/>
    </source>
</evidence>
<comment type="function">
    <text evidence="8 10">Component of the cytochrome b6-f complex, which mediates electron transfer between photosystem II (PSII) and photosystem I (PSI), cyclic electron flow around PSI, and state transitions. PetL is important for photoautotrophic growth as well as for electron transfer efficiency and stability of the cytochrome b6-f complex.</text>
</comment>
<evidence type="ECO:0000256" key="6">
    <source>
        <dbReference type="ARBA" id="ARBA00023078"/>
    </source>
</evidence>
<protein>
    <recommendedName>
        <fullName evidence="10">Cytochrome b6-f complex subunit 6</fullName>
    </recommendedName>
    <alternativeName>
        <fullName evidence="10">Cytochrome b6-f complex subunit PetL</fullName>
    </alternativeName>
    <alternativeName>
        <fullName evidence="10">Cytochrome b6-f complex subunit VI</fullName>
    </alternativeName>
</protein>
<name>A0A7C3PP64_9CYAN</name>
<evidence type="ECO:0000256" key="2">
    <source>
        <dbReference type="ARBA" id="ARBA00022448"/>
    </source>
</evidence>
<evidence type="ECO:0000313" key="11">
    <source>
        <dbReference type="EMBL" id="HFM98597.1"/>
    </source>
</evidence>